<keyword evidence="4" id="KW-0378">Hydrolase</keyword>
<organism evidence="4 5">
    <name type="scientific">Flagellimonas allohymeniacidonis</name>
    <dbReference type="NCBI Taxonomy" id="2517819"/>
    <lineage>
        <taxon>Bacteria</taxon>
        <taxon>Pseudomonadati</taxon>
        <taxon>Bacteroidota</taxon>
        <taxon>Flavobacteriia</taxon>
        <taxon>Flavobacteriales</taxon>
        <taxon>Flavobacteriaceae</taxon>
        <taxon>Flagellimonas</taxon>
    </lineage>
</organism>
<dbReference type="InterPro" id="IPR029058">
    <property type="entry name" value="AB_hydrolase_fold"/>
</dbReference>
<keyword evidence="1 2" id="KW-0732">Signal</keyword>
<dbReference type="SUPFAM" id="SSF53474">
    <property type="entry name" value="alpha/beta-Hydrolases"/>
    <property type="match status" value="1"/>
</dbReference>
<evidence type="ECO:0000256" key="2">
    <source>
        <dbReference type="SAM" id="SignalP"/>
    </source>
</evidence>
<dbReference type="EMBL" id="SGIU01000001">
    <property type="protein sequence ID" value="TAI49796.1"/>
    <property type="molecule type" value="Genomic_DNA"/>
</dbReference>
<accession>A0A4Q8QNB4</accession>
<feature type="chain" id="PRO_5020978430" evidence="2">
    <location>
        <begin position="24"/>
        <end position="242"/>
    </location>
</feature>
<dbReference type="InterPro" id="IPR050955">
    <property type="entry name" value="Plant_Biomass_Hydrol_Est"/>
</dbReference>
<evidence type="ECO:0000313" key="5">
    <source>
        <dbReference type="Proteomes" id="UP000291981"/>
    </source>
</evidence>
<evidence type="ECO:0000256" key="1">
    <source>
        <dbReference type="ARBA" id="ARBA00022729"/>
    </source>
</evidence>
<evidence type="ECO:0000259" key="3">
    <source>
        <dbReference type="Pfam" id="PF01738"/>
    </source>
</evidence>
<dbReference type="Gene3D" id="3.40.50.1820">
    <property type="entry name" value="alpha/beta hydrolase"/>
    <property type="match status" value="1"/>
</dbReference>
<feature type="signal peptide" evidence="2">
    <location>
        <begin position="1"/>
        <end position="23"/>
    </location>
</feature>
<feature type="domain" description="Dienelactone hydrolase" evidence="3">
    <location>
        <begin position="117"/>
        <end position="219"/>
    </location>
</feature>
<dbReference type="InterPro" id="IPR002925">
    <property type="entry name" value="Dienelactn_hydro"/>
</dbReference>
<reference evidence="4 5" key="1">
    <citation type="submission" date="2019-02" db="EMBL/GenBank/DDBJ databases">
        <title>Draft genome sequence of Muricauda sp. 176CP4-71.</title>
        <authorList>
            <person name="Park J.-S."/>
        </authorList>
    </citation>
    <scope>NUCLEOTIDE SEQUENCE [LARGE SCALE GENOMIC DNA]</scope>
    <source>
        <strain evidence="4 5">176CP4-71</strain>
    </source>
</reference>
<sequence>MQYSKTVAALFLLCSFLLLKSCAAQTNLVEGELDTVTKENLQYYLYYPETYEAEKDASFGLLLFLHGGGEAGRDLRALTSDGPPKMLVEGKQFPFLVLAPQNPHKKKWWNTQAVMQLLDSVVANSRVNPKQIYLTGLSRGGSAAWELATQYPDTFAAMAVVCGMTPIPYAHWIDKHMPIWVFHGDQDEVIPVSESDDMVQKLTAMGYNVKYTRYENVGHNAWSKAYTNDELYEWFTLQERKD</sequence>
<keyword evidence="5" id="KW-1185">Reference proteome</keyword>
<dbReference type="OrthoDB" id="9764953at2"/>
<dbReference type="PANTHER" id="PTHR43037">
    <property type="entry name" value="UNNAMED PRODUCT-RELATED"/>
    <property type="match status" value="1"/>
</dbReference>
<dbReference type="AlphaFoldDB" id="A0A4Q8QNB4"/>
<dbReference type="Pfam" id="PF01738">
    <property type="entry name" value="DLH"/>
    <property type="match status" value="1"/>
</dbReference>
<dbReference type="GO" id="GO:0016787">
    <property type="term" value="F:hydrolase activity"/>
    <property type="evidence" value="ECO:0007669"/>
    <property type="project" value="UniProtKB-KW"/>
</dbReference>
<name>A0A4Q8QNB4_9FLAO</name>
<dbReference type="PANTHER" id="PTHR43037:SF1">
    <property type="entry name" value="BLL1128 PROTEIN"/>
    <property type="match status" value="1"/>
</dbReference>
<dbReference type="Proteomes" id="UP000291981">
    <property type="component" value="Unassembled WGS sequence"/>
</dbReference>
<evidence type="ECO:0000313" key="4">
    <source>
        <dbReference type="EMBL" id="TAI49796.1"/>
    </source>
</evidence>
<gene>
    <name evidence="4" type="ORF">EW142_01645</name>
</gene>
<protein>
    <submittedName>
        <fullName evidence="4">Alpha/beta hydrolase</fullName>
    </submittedName>
</protein>
<comment type="caution">
    <text evidence="4">The sequence shown here is derived from an EMBL/GenBank/DDBJ whole genome shotgun (WGS) entry which is preliminary data.</text>
</comment>
<proteinExistence type="predicted"/>